<evidence type="ECO:0000313" key="2">
    <source>
        <dbReference type="EMBL" id="MBN7818876.1"/>
    </source>
</evidence>
<dbReference type="GO" id="GO:0016798">
    <property type="term" value="F:hydrolase activity, acting on glycosyl bonds"/>
    <property type="evidence" value="ECO:0007669"/>
    <property type="project" value="UniProtKB-KW"/>
</dbReference>
<gene>
    <name evidence="2" type="primary">neuC</name>
    <name evidence="2" type="ORF">J0A65_03315</name>
</gene>
<name>A0ABS3CQZ4_9ALTE</name>
<proteinExistence type="predicted"/>
<feature type="domain" description="UDP-N-acetylglucosamine 2-epimerase" evidence="1">
    <location>
        <begin position="25"/>
        <end position="370"/>
    </location>
</feature>
<dbReference type="NCBIfam" id="TIGR03568">
    <property type="entry name" value="NeuC_NnaA"/>
    <property type="match status" value="1"/>
</dbReference>
<dbReference type="Proteomes" id="UP000663992">
    <property type="component" value="Unassembled WGS sequence"/>
</dbReference>
<keyword evidence="3" id="KW-1185">Reference proteome</keyword>
<dbReference type="InterPro" id="IPR003331">
    <property type="entry name" value="UDP_GlcNAc_Epimerase_2_dom"/>
</dbReference>
<dbReference type="InterPro" id="IPR020004">
    <property type="entry name" value="UDP-GlcNAc_Epase"/>
</dbReference>
<dbReference type="Pfam" id="PF02350">
    <property type="entry name" value="Epimerase_2"/>
    <property type="match status" value="1"/>
</dbReference>
<dbReference type="CDD" id="cd03786">
    <property type="entry name" value="GTB_UDP-GlcNAc_2-Epimerase"/>
    <property type="match status" value="1"/>
</dbReference>
<dbReference type="Gene3D" id="3.40.50.2000">
    <property type="entry name" value="Glycogen Phosphorylase B"/>
    <property type="match status" value="2"/>
</dbReference>
<dbReference type="PANTHER" id="PTHR43174:SF3">
    <property type="entry name" value="UDP-N-ACETYLGLUCOSAMINE 2-EPIMERASE"/>
    <property type="match status" value="1"/>
</dbReference>
<reference evidence="2 3" key="1">
    <citation type="submission" date="2021-03" db="EMBL/GenBank/DDBJ databases">
        <title>novel species isolated from a fishpond in China.</title>
        <authorList>
            <person name="Lu H."/>
            <person name="Cai Z."/>
        </authorList>
    </citation>
    <scope>NUCLEOTIDE SEQUENCE [LARGE SCALE GENOMIC DNA]</scope>
    <source>
        <strain evidence="2 3">Y57</strain>
    </source>
</reference>
<keyword evidence="2" id="KW-0378">Hydrolase</keyword>
<evidence type="ECO:0000313" key="3">
    <source>
        <dbReference type="Proteomes" id="UP000663992"/>
    </source>
</evidence>
<organism evidence="2 3">
    <name type="scientific">Bowmanella yangjiangensis</name>
    <dbReference type="NCBI Taxonomy" id="2811230"/>
    <lineage>
        <taxon>Bacteria</taxon>
        <taxon>Pseudomonadati</taxon>
        <taxon>Pseudomonadota</taxon>
        <taxon>Gammaproteobacteria</taxon>
        <taxon>Alteromonadales</taxon>
        <taxon>Alteromonadaceae</taxon>
        <taxon>Bowmanella</taxon>
    </lineage>
</organism>
<dbReference type="SUPFAM" id="SSF53756">
    <property type="entry name" value="UDP-Glycosyltransferase/glycogen phosphorylase"/>
    <property type="match status" value="1"/>
</dbReference>
<evidence type="ECO:0000259" key="1">
    <source>
        <dbReference type="Pfam" id="PF02350"/>
    </source>
</evidence>
<accession>A0ABS3CQZ4</accession>
<protein>
    <submittedName>
        <fullName evidence="2">UDP-N-acetylglucosamine 2-epimerase (Hydrolyzing)</fullName>
        <ecNumber evidence="2">3.2.1.183</ecNumber>
    </submittedName>
</protein>
<keyword evidence="2" id="KW-0326">Glycosidase</keyword>
<dbReference type="PANTHER" id="PTHR43174">
    <property type="entry name" value="UDP-N-ACETYLGLUCOSAMINE 2-EPIMERASE"/>
    <property type="match status" value="1"/>
</dbReference>
<sequence>MMRRIAVFTGTRAEYGLLQWVIRGLHEHHEAQLQLIVGGMHLSPEFGYTAALIEQDGFPITEKIEFLLSSDTPVGIAKSMGLATISGAEAFERHKPDLLVLLGDRFEALAMAQAAMVARIPIAHIHGGERTEGLIDEAIRHSITKMSHLHFTSTEEYRTRVIQLGEHPERVFHVGAPGLDSIRRLNPIPLKVLSKIVGINLTDSPYFVVTYHPETLSPDGAIEQFRALLSVLSATQSHKLVITYPNADTHGRSLIALLNEFKHKNKDTVAVVKSVGQQNYLSLLKYCDAVIGNSSSGILEAPSFHVPTINIGSRQRGRITDDTVIHCDEDEDSIHAAVRKALSKDFKEKCTTSKSVYGDGLASERILETLMNTELKEIIRKHFYDLPGST</sequence>
<dbReference type="InterPro" id="IPR029767">
    <property type="entry name" value="WecB-like"/>
</dbReference>
<comment type="caution">
    <text evidence="2">The sequence shown here is derived from an EMBL/GenBank/DDBJ whole genome shotgun (WGS) entry which is preliminary data.</text>
</comment>
<dbReference type="EMBL" id="JAFKCS010000002">
    <property type="protein sequence ID" value="MBN7818876.1"/>
    <property type="molecule type" value="Genomic_DNA"/>
</dbReference>
<dbReference type="EC" id="3.2.1.183" evidence="2"/>